<dbReference type="AlphaFoldDB" id="A0A926JQX4"/>
<evidence type="ECO:0000313" key="2">
    <source>
        <dbReference type="Proteomes" id="UP000653730"/>
    </source>
</evidence>
<evidence type="ECO:0008006" key="3">
    <source>
        <dbReference type="Google" id="ProtNLM"/>
    </source>
</evidence>
<protein>
    <recommendedName>
        <fullName evidence="3">Lipoprotein</fullName>
    </recommendedName>
</protein>
<organism evidence="1 2">
    <name type="scientific">Sinomicrobium weinanense</name>
    <dbReference type="NCBI Taxonomy" id="2842200"/>
    <lineage>
        <taxon>Bacteria</taxon>
        <taxon>Pseudomonadati</taxon>
        <taxon>Bacteroidota</taxon>
        <taxon>Flavobacteriia</taxon>
        <taxon>Flavobacteriales</taxon>
        <taxon>Flavobacteriaceae</taxon>
        <taxon>Sinomicrobium</taxon>
    </lineage>
</organism>
<proteinExistence type="predicted"/>
<dbReference type="Proteomes" id="UP000653730">
    <property type="component" value="Unassembled WGS sequence"/>
</dbReference>
<dbReference type="EMBL" id="JACVDC010000016">
    <property type="protein sequence ID" value="MBC9795855.1"/>
    <property type="molecule type" value="Genomic_DNA"/>
</dbReference>
<name>A0A926JQX4_9FLAO</name>
<accession>A0A926JQX4</accession>
<dbReference type="PROSITE" id="PS51257">
    <property type="entry name" value="PROKAR_LIPOPROTEIN"/>
    <property type="match status" value="1"/>
</dbReference>
<evidence type="ECO:0000313" key="1">
    <source>
        <dbReference type="EMBL" id="MBC9795855.1"/>
    </source>
</evidence>
<gene>
    <name evidence="1" type="ORF">IBL28_07750</name>
</gene>
<comment type="caution">
    <text evidence="1">The sequence shown here is derived from an EMBL/GenBank/DDBJ whole genome shotgun (WGS) entry which is preliminary data.</text>
</comment>
<reference evidence="1 2" key="1">
    <citation type="submission" date="2020-09" db="EMBL/GenBank/DDBJ databases">
        <title>Sinomicrobium weinanense sp. nov., a halophilic bacteria isolated from saline-alkali soil.</title>
        <authorList>
            <person name="Wu P."/>
            <person name="Ren H."/>
            <person name="Mei Y."/>
            <person name="Liang Y."/>
            <person name="Chen Z."/>
        </authorList>
    </citation>
    <scope>NUCLEOTIDE SEQUENCE [LARGE SCALE GENOMIC DNA]</scope>
    <source>
        <strain evidence="1 2">FJxs</strain>
    </source>
</reference>
<sequence length="174" mass="20231">MDINMKRGYFILVVIFMVSCESYIYDEIDLENVFGVESAVEDKVYSYSEFAGFQGEGYIFNEYILTEETVSNFLKSTSKDTFPKKDEYKSKWELINWKKGLVLNDNIINMLSVFEGDTSNEDLQNQLEGLKDNIGTPNNYYSLFYKGSIEEPYSIELLIINPDNRSFWVVNIVT</sequence>
<keyword evidence="2" id="KW-1185">Reference proteome</keyword>